<dbReference type="AlphaFoldDB" id="A0A6N7XT46"/>
<evidence type="ECO:0000313" key="15">
    <source>
        <dbReference type="Proteomes" id="UP000469523"/>
    </source>
</evidence>
<keyword evidence="15" id="KW-1185">Reference proteome</keyword>
<organism evidence="14 15">
    <name type="scientific">Tissierella pigra</name>
    <dbReference type="NCBI Taxonomy" id="2607614"/>
    <lineage>
        <taxon>Bacteria</taxon>
        <taxon>Bacillati</taxon>
        <taxon>Bacillota</taxon>
        <taxon>Tissierellia</taxon>
        <taxon>Tissierellales</taxon>
        <taxon>Tissierellaceae</taxon>
        <taxon>Tissierella</taxon>
    </lineage>
</organism>
<evidence type="ECO:0000256" key="2">
    <source>
        <dbReference type="ARBA" id="ARBA00007379"/>
    </source>
</evidence>
<evidence type="ECO:0000256" key="6">
    <source>
        <dbReference type="ARBA" id="ARBA00022692"/>
    </source>
</evidence>
<dbReference type="InterPro" id="IPR058204">
    <property type="entry name" value="FtsX_firmicutes-type"/>
</dbReference>
<dbReference type="InterPro" id="IPR004513">
    <property type="entry name" value="FtsX"/>
</dbReference>
<evidence type="ECO:0000256" key="4">
    <source>
        <dbReference type="ARBA" id="ARBA00022475"/>
    </source>
</evidence>
<dbReference type="PANTHER" id="PTHR47755:SF1">
    <property type="entry name" value="CELL DIVISION PROTEIN FTSX"/>
    <property type="match status" value="1"/>
</dbReference>
<comment type="function">
    <text evidence="10">Part of the ABC transporter FtsEX involved in asymmetric cellular division facilitating the initiation of sporulation.</text>
</comment>
<comment type="caution">
    <text evidence="14">The sequence shown here is derived from an EMBL/GenBank/DDBJ whole genome shotgun (WGS) entry which is preliminary data.</text>
</comment>
<evidence type="ECO:0000256" key="11">
    <source>
        <dbReference type="SAM" id="Phobius"/>
    </source>
</evidence>
<evidence type="ECO:0000256" key="9">
    <source>
        <dbReference type="ARBA" id="ARBA00023306"/>
    </source>
</evidence>
<keyword evidence="4 10" id="KW-1003">Cell membrane</keyword>
<feature type="transmembrane region" description="Helical" evidence="11">
    <location>
        <begin position="25"/>
        <end position="48"/>
    </location>
</feature>
<feature type="transmembrane region" description="Helical" evidence="11">
    <location>
        <begin position="169"/>
        <end position="193"/>
    </location>
</feature>
<keyword evidence="9 10" id="KW-0131">Cell cycle</keyword>
<dbReference type="EMBL" id="VUNQ01000009">
    <property type="protein sequence ID" value="MSU00937.1"/>
    <property type="molecule type" value="Genomic_DNA"/>
</dbReference>
<dbReference type="GO" id="GO:0051301">
    <property type="term" value="P:cell division"/>
    <property type="evidence" value="ECO:0007669"/>
    <property type="project" value="UniProtKB-KW"/>
</dbReference>
<dbReference type="InterPro" id="IPR003838">
    <property type="entry name" value="ABC3_permease_C"/>
</dbReference>
<dbReference type="Proteomes" id="UP000469523">
    <property type="component" value="Unassembled WGS sequence"/>
</dbReference>
<dbReference type="PANTHER" id="PTHR47755">
    <property type="entry name" value="CELL DIVISION PROTEIN FTSX"/>
    <property type="match status" value="1"/>
</dbReference>
<evidence type="ECO:0000256" key="10">
    <source>
        <dbReference type="PIRNR" id="PIRNR003097"/>
    </source>
</evidence>
<evidence type="ECO:0000259" key="12">
    <source>
        <dbReference type="Pfam" id="PF02687"/>
    </source>
</evidence>
<evidence type="ECO:0000256" key="8">
    <source>
        <dbReference type="ARBA" id="ARBA00023136"/>
    </source>
</evidence>
<accession>A0A6N7XT46</accession>
<reference evidence="14 15" key="1">
    <citation type="submission" date="2019-09" db="EMBL/GenBank/DDBJ databases">
        <title>In-depth cultivation of the pig gut microbiome towards novel bacterial diversity and tailored functional studies.</title>
        <authorList>
            <person name="Wylensek D."/>
            <person name="Hitch T.C.A."/>
            <person name="Clavel T."/>
        </authorList>
    </citation>
    <scope>NUCLEOTIDE SEQUENCE [LARGE SCALE GENOMIC DNA]</scope>
    <source>
        <strain evidence="14 15">WCA3-693-APC-4?</strain>
    </source>
</reference>
<keyword evidence="6 11" id="KW-0812">Transmembrane</keyword>
<sequence length="299" mass="33733">MGFRVFKNILKQGFQGMWRNRSMGLASIGSISAVLMILGVVIILVLSINNVAMEIKTKFDEIQVFLKDDLTAEDIDKIQETIEEDDRVLSVVFQSKGQGLEIMKKDWEEDSYLLEGLEEDNPLQDSYIIQLKDIKDADDVVKKLDTIEGIEYINYYKDIIDKLLVFANYIRFGGIVVIGILVLVSVFIISNTIKITVTSRKREVNIMKYVGATNGYIRGPFIIEGILFGLIGSVLSIFIINYGYDYFFKSVSDKLYVLFTVWLVPPTLLMKDITIMFSAIGVGIGALGSIVSLKRFLNV</sequence>
<dbReference type="Pfam" id="PF02687">
    <property type="entry name" value="FtsX"/>
    <property type="match status" value="1"/>
</dbReference>
<gene>
    <name evidence="14" type="ORF">FYJ83_05595</name>
</gene>
<comment type="subcellular location">
    <subcellularLocation>
        <location evidence="1">Cell membrane</location>
        <topology evidence="1">Multi-pass membrane protein</topology>
    </subcellularLocation>
</comment>
<evidence type="ECO:0000256" key="1">
    <source>
        <dbReference type="ARBA" id="ARBA00004651"/>
    </source>
</evidence>
<dbReference type="RefSeq" id="WP_154439360.1">
    <property type="nucleotide sequence ID" value="NZ_JAHLPJ010000001.1"/>
</dbReference>
<evidence type="ECO:0000259" key="13">
    <source>
        <dbReference type="Pfam" id="PF18075"/>
    </source>
</evidence>
<comment type="similarity">
    <text evidence="2 10">Belongs to the ABC-4 integral membrane protein family. FtsX subfamily.</text>
</comment>
<name>A0A6N7XT46_9FIRM</name>
<dbReference type="Gene3D" id="3.30.70.3040">
    <property type="match status" value="1"/>
</dbReference>
<dbReference type="NCBIfam" id="NF038347">
    <property type="entry name" value="FtsX_Gpos"/>
    <property type="match status" value="1"/>
</dbReference>
<dbReference type="InterPro" id="IPR040690">
    <property type="entry name" value="FtsX_ECD"/>
</dbReference>
<dbReference type="Pfam" id="PF18075">
    <property type="entry name" value="FtsX_ECD"/>
    <property type="match status" value="1"/>
</dbReference>
<evidence type="ECO:0000256" key="3">
    <source>
        <dbReference type="ARBA" id="ARBA00021907"/>
    </source>
</evidence>
<keyword evidence="5 10" id="KW-0132">Cell division</keyword>
<dbReference type="PIRSF" id="PIRSF003097">
    <property type="entry name" value="FtsX"/>
    <property type="match status" value="1"/>
</dbReference>
<evidence type="ECO:0000256" key="5">
    <source>
        <dbReference type="ARBA" id="ARBA00022618"/>
    </source>
</evidence>
<evidence type="ECO:0000256" key="7">
    <source>
        <dbReference type="ARBA" id="ARBA00022989"/>
    </source>
</evidence>
<feature type="transmembrane region" description="Helical" evidence="11">
    <location>
        <begin position="273"/>
        <end position="293"/>
    </location>
</feature>
<feature type="transmembrane region" description="Helical" evidence="11">
    <location>
        <begin position="221"/>
        <end position="244"/>
    </location>
</feature>
<dbReference type="GO" id="GO:0005886">
    <property type="term" value="C:plasma membrane"/>
    <property type="evidence" value="ECO:0007669"/>
    <property type="project" value="UniProtKB-SubCell"/>
</dbReference>
<keyword evidence="7 11" id="KW-1133">Transmembrane helix</keyword>
<keyword evidence="8 10" id="KW-0472">Membrane</keyword>
<protein>
    <recommendedName>
        <fullName evidence="3 10">Cell division protein FtsX</fullName>
    </recommendedName>
</protein>
<feature type="domain" description="FtsX extracellular" evidence="13">
    <location>
        <begin position="61"/>
        <end position="152"/>
    </location>
</feature>
<feature type="domain" description="ABC3 transporter permease C-terminal" evidence="12">
    <location>
        <begin position="175"/>
        <end position="298"/>
    </location>
</feature>
<proteinExistence type="inferred from homology"/>
<evidence type="ECO:0000313" key="14">
    <source>
        <dbReference type="EMBL" id="MSU00937.1"/>
    </source>
</evidence>